<dbReference type="EMBL" id="DVJM01000162">
    <property type="protein sequence ID" value="HIS79251.1"/>
    <property type="molecule type" value="Genomic_DNA"/>
</dbReference>
<dbReference type="Gene3D" id="3.30.1180.10">
    <property type="match status" value="1"/>
</dbReference>
<evidence type="ECO:0000313" key="1">
    <source>
        <dbReference type="EMBL" id="HIS79251.1"/>
    </source>
</evidence>
<name>A0A9D1K2A2_9FIRM</name>
<dbReference type="SUPFAM" id="SSF82549">
    <property type="entry name" value="DAK1/DegV-like"/>
    <property type="match status" value="1"/>
</dbReference>
<dbReference type="AlphaFoldDB" id="A0A9D1K2A2"/>
<organism evidence="1 2">
    <name type="scientific">Candidatus Caccousia stercoris</name>
    <dbReference type="NCBI Taxonomy" id="2840723"/>
    <lineage>
        <taxon>Bacteria</taxon>
        <taxon>Bacillati</taxon>
        <taxon>Bacillota</taxon>
        <taxon>Clostridia</taxon>
        <taxon>Eubacteriales</taxon>
        <taxon>Oscillospiraceae</taxon>
        <taxon>Oscillospiraceae incertae sedis</taxon>
        <taxon>Candidatus Caccousia</taxon>
    </lineage>
</organism>
<dbReference type="PROSITE" id="PS51482">
    <property type="entry name" value="DEGV"/>
    <property type="match status" value="1"/>
</dbReference>
<dbReference type="InterPro" id="IPR043168">
    <property type="entry name" value="DegV_C"/>
</dbReference>
<protein>
    <submittedName>
        <fullName evidence="1">DegV family protein</fullName>
    </submittedName>
</protein>
<sequence length="107" mass="11486">MLGTALQIKPLLHVSLTGELEVVDRTIRGTKRAISALLARMEKGWQPELCSRIIIGHGGCPDTAACFAKELQTRFPQAELITAPIGPVIGSHTGPGLLAVVFWGTER</sequence>
<accession>A0A9D1K2A2</accession>
<comment type="caution">
    <text evidence="1">The sequence shown here is derived from an EMBL/GenBank/DDBJ whole genome shotgun (WGS) entry which is preliminary data.</text>
</comment>
<gene>
    <name evidence="1" type="ORF">IAD03_07755</name>
</gene>
<dbReference type="Pfam" id="PF02645">
    <property type="entry name" value="DegV"/>
    <property type="match status" value="1"/>
</dbReference>
<proteinExistence type="predicted"/>
<reference evidence="1" key="1">
    <citation type="submission" date="2020-10" db="EMBL/GenBank/DDBJ databases">
        <authorList>
            <person name="Gilroy R."/>
        </authorList>
    </citation>
    <scope>NUCLEOTIDE SEQUENCE</scope>
    <source>
        <strain evidence="1">6086</strain>
    </source>
</reference>
<reference evidence="1" key="2">
    <citation type="journal article" date="2021" name="PeerJ">
        <title>Extensive microbial diversity within the chicken gut microbiome revealed by metagenomics and culture.</title>
        <authorList>
            <person name="Gilroy R."/>
            <person name="Ravi A."/>
            <person name="Getino M."/>
            <person name="Pursley I."/>
            <person name="Horton D.L."/>
            <person name="Alikhan N.F."/>
            <person name="Baker D."/>
            <person name="Gharbi K."/>
            <person name="Hall N."/>
            <person name="Watson M."/>
            <person name="Adriaenssens E.M."/>
            <person name="Foster-Nyarko E."/>
            <person name="Jarju S."/>
            <person name="Secka A."/>
            <person name="Antonio M."/>
            <person name="Oren A."/>
            <person name="Chaudhuri R.R."/>
            <person name="La Ragione R."/>
            <person name="Hildebrand F."/>
            <person name="Pallen M.J."/>
        </authorList>
    </citation>
    <scope>NUCLEOTIDE SEQUENCE</scope>
    <source>
        <strain evidence="1">6086</strain>
    </source>
</reference>
<dbReference type="InterPro" id="IPR003797">
    <property type="entry name" value="DegV"/>
</dbReference>
<dbReference type="Proteomes" id="UP000824141">
    <property type="component" value="Unassembled WGS sequence"/>
</dbReference>
<evidence type="ECO:0000313" key="2">
    <source>
        <dbReference type="Proteomes" id="UP000824141"/>
    </source>
</evidence>